<name>A0ABN0ZC41_9BACI</name>
<dbReference type="EMBL" id="BAAADM010000054">
    <property type="protein sequence ID" value="GAA0442962.1"/>
    <property type="molecule type" value="Genomic_DNA"/>
</dbReference>
<dbReference type="Proteomes" id="UP001501459">
    <property type="component" value="Unassembled WGS sequence"/>
</dbReference>
<proteinExistence type="predicted"/>
<comment type="caution">
    <text evidence="1">The sequence shown here is derived from an EMBL/GenBank/DDBJ whole genome shotgun (WGS) entry which is preliminary data.</text>
</comment>
<sequence>MKGLCPPLPVLKMILPCPFYGRICPYKNACDLDESILPYTIRGEKYDIYGCFAASKEKTIGIGVFIIWYRIVFHTKNNNSD</sequence>
<protein>
    <submittedName>
        <fullName evidence="1">Uncharacterized protein</fullName>
    </submittedName>
</protein>
<reference evidence="1 2" key="1">
    <citation type="journal article" date="2019" name="Int. J. Syst. Evol. Microbiol.">
        <title>The Global Catalogue of Microorganisms (GCM) 10K type strain sequencing project: providing services to taxonomists for standard genome sequencing and annotation.</title>
        <authorList>
            <consortium name="The Broad Institute Genomics Platform"/>
            <consortium name="The Broad Institute Genome Sequencing Center for Infectious Disease"/>
            <person name="Wu L."/>
            <person name="Ma J."/>
        </authorList>
    </citation>
    <scope>NUCLEOTIDE SEQUENCE [LARGE SCALE GENOMIC DNA]</scope>
    <source>
        <strain evidence="1 2">JCM 12149</strain>
    </source>
</reference>
<evidence type="ECO:0000313" key="1">
    <source>
        <dbReference type="EMBL" id="GAA0442962.1"/>
    </source>
</evidence>
<evidence type="ECO:0000313" key="2">
    <source>
        <dbReference type="Proteomes" id="UP001501459"/>
    </source>
</evidence>
<keyword evidence="2" id="KW-1185">Reference proteome</keyword>
<organism evidence="1 2">
    <name type="scientific">Lentibacillus halophilus</name>
    <dbReference type="NCBI Taxonomy" id="295065"/>
    <lineage>
        <taxon>Bacteria</taxon>
        <taxon>Bacillati</taxon>
        <taxon>Bacillota</taxon>
        <taxon>Bacilli</taxon>
        <taxon>Bacillales</taxon>
        <taxon>Bacillaceae</taxon>
        <taxon>Lentibacillus</taxon>
    </lineage>
</organism>
<gene>
    <name evidence="1" type="ORF">GCM10008983_20110</name>
</gene>
<accession>A0ABN0ZC41</accession>